<keyword evidence="2 4" id="KW-0863">Zinc-finger</keyword>
<keyword evidence="7" id="KW-0347">Helicase</keyword>
<dbReference type="EMBL" id="SWLB01000016">
    <property type="protein sequence ID" value="KAF3327892.1"/>
    <property type="molecule type" value="Genomic_DNA"/>
</dbReference>
<feature type="region of interest" description="Disordered" evidence="5">
    <location>
        <begin position="1"/>
        <end position="73"/>
    </location>
</feature>
<dbReference type="GO" id="GO:0004386">
    <property type="term" value="F:helicase activity"/>
    <property type="evidence" value="ECO:0007669"/>
    <property type="project" value="UniProtKB-KW"/>
</dbReference>
<evidence type="ECO:0000313" key="8">
    <source>
        <dbReference type="Proteomes" id="UP000623129"/>
    </source>
</evidence>
<feature type="domain" description="PHD-type" evidence="6">
    <location>
        <begin position="128"/>
        <end position="177"/>
    </location>
</feature>
<feature type="compositionally biased region" description="Polar residues" evidence="5">
    <location>
        <begin position="14"/>
        <end position="28"/>
    </location>
</feature>
<accession>A0A833QVD3</accession>
<keyword evidence="7" id="KW-0238">DNA-binding</keyword>
<keyword evidence="7" id="KW-0378">Hydrolase</keyword>
<comment type="caution">
    <text evidence="7">The sequence shown here is derived from an EMBL/GenBank/DDBJ whole genome shotgun (WGS) entry which is preliminary data.</text>
</comment>
<keyword evidence="7" id="KW-0067">ATP-binding</keyword>
<dbReference type="Pfam" id="PF25029">
    <property type="entry name" value="MOM1"/>
    <property type="match status" value="1"/>
</dbReference>
<dbReference type="InterPro" id="IPR019786">
    <property type="entry name" value="Zinc_finger_PHD-type_CS"/>
</dbReference>
<dbReference type="GO" id="GO:0031507">
    <property type="term" value="P:heterochromatin formation"/>
    <property type="evidence" value="ECO:0007669"/>
    <property type="project" value="InterPro"/>
</dbReference>
<dbReference type="InterPro" id="IPR013083">
    <property type="entry name" value="Znf_RING/FYVE/PHD"/>
</dbReference>
<evidence type="ECO:0000256" key="5">
    <source>
        <dbReference type="SAM" id="MobiDB-lite"/>
    </source>
</evidence>
<feature type="compositionally biased region" description="Basic and acidic residues" evidence="5">
    <location>
        <begin position="60"/>
        <end position="73"/>
    </location>
</feature>
<sequence length="403" mass="45363">MENHKSPTKVIDNNPKQKVNMTDQSTESALDLGHQKRKHILMHTKVFTDTSTSSRKKHKPNESKSEDKEGSSDRFLKDCVRNISELRVQDSNALNFRSQRQASSHQTPETEEGSLSYVASQFSDDHWSNFCLTCHEPGTPLCCEGEGCSKTYHLKCLDPPLQEVPSGVWLCPTCINSASRSITSSRDDLVVLNRTSAQPDGENQGVCNALTDGVENSAKKQRDLHTCLQIHLLKLCQAAGLPEYVNTMAEDLLAYVMYKFKIDSEPAVVLQATILSLFWRAASLFKHWLDPEDLVTLAYNVLQYECDVNLVNSLYSFFKILRTEFQGLADFINTVELSNQFLKVPKLEVVAYPEAAHCDEVVRTTACQNLRWDTQLQLQGFYTNAPGTSAGMQDFIFALFTFP</sequence>
<keyword evidence="7" id="KW-0547">Nucleotide-binding</keyword>
<dbReference type="AlphaFoldDB" id="A0A833QVD3"/>
<dbReference type="PANTHER" id="PTHR35116">
    <property type="entry name" value="HELICASE PROTEIN MOM1"/>
    <property type="match status" value="1"/>
</dbReference>
<evidence type="ECO:0000256" key="2">
    <source>
        <dbReference type="ARBA" id="ARBA00022771"/>
    </source>
</evidence>
<protein>
    <submittedName>
        <fullName evidence="7">Chromodomain-helicase-DNA-binding protein 4</fullName>
    </submittedName>
</protein>
<keyword evidence="3" id="KW-0862">Zinc</keyword>
<dbReference type="Pfam" id="PF00628">
    <property type="entry name" value="PHD"/>
    <property type="match status" value="1"/>
</dbReference>
<evidence type="ECO:0000256" key="3">
    <source>
        <dbReference type="ARBA" id="ARBA00022833"/>
    </source>
</evidence>
<dbReference type="PANTHER" id="PTHR35116:SF2">
    <property type="entry name" value="ATP-DEPENDENT HELICASE FAMILY PROTEIN-RELATED"/>
    <property type="match status" value="1"/>
</dbReference>
<dbReference type="PROSITE" id="PS50016">
    <property type="entry name" value="ZF_PHD_2"/>
    <property type="match status" value="1"/>
</dbReference>
<dbReference type="InterPro" id="IPR039322">
    <property type="entry name" value="MOM1"/>
</dbReference>
<dbReference type="SMART" id="SM00249">
    <property type="entry name" value="PHD"/>
    <property type="match status" value="1"/>
</dbReference>
<keyword evidence="8" id="KW-1185">Reference proteome</keyword>
<dbReference type="InterPro" id="IPR056882">
    <property type="entry name" value="MOM1_dom"/>
</dbReference>
<gene>
    <name evidence="7" type="ORF">FCM35_KLT06498</name>
</gene>
<dbReference type="GO" id="GO:0003677">
    <property type="term" value="F:DNA binding"/>
    <property type="evidence" value="ECO:0007669"/>
    <property type="project" value="UniProtKB-KW"/>
</dbReference>
<dbReference type="InterPro" id="IPR001965">
    <property type="entry name" value="Znf_PHD"/>
</dbReference>
<dbReference type="GO" id="GO:0008270">
    <property type="term" value="F:zinc ion binding"/>
    <property type="evidence" value="ECO:0007669"/>
    <property type="project" value="UniProtKB-KW"/>
</dbReference>
<evidence type="ECO:0000259" key="6">
    <source>
        <dbReference type="PROSITE" id="PS50016"/>
    </source>
</evidence>
<reference evidence="7" key="1">
    <citation type="submission" date="2020-01" db="EMBL/GenBank/DDBJ databases">
        <title>Genome sequence of Kobresia littledalei, the first chromosome-level genome in the family Cyperaceae.</title>
        <authorList>
            <person name="Qu G."/>
        </authorList>
    </citation>
    <scope>NUCLEOTIDE SEQUENCE</scope>
    <source>
        <strain evidence="7">C.B.Clarke</strain>
        <tissue evidence="7">Leaf</tissue>
    </source>
</reference>
<dbReference type="OrthoDB" id="1436401at2759"/>
<evidence type="ECO:0000256" key="1">
    <source>
        <dbReference type="ARBA" id="ARBA00022723"/>
    </source>
</evidence>
<proteinExistence type="predicted"/>
<dbReference type="PROSITE" id="PS01359">
    <property type="entry name" value="ZF_PHD_1"/>
    <property type="match status" value="1"/>
</dbReference>
<evidence type="ECO:0000313" key="7">
    <source>
        <dbReference type="EMBL" id="KAF3327892.1"/>
    </source>
</evidence>
<dbReference type="SUPFAM" id="SSF57903">
    <property type="entry name" value="FYVE/PHD zinc finger"/>
    <property type="match status" value="1"/>
</dbReference>
<keyword evidence="1" id="KW-0479">Metal-binding</keyword>
<evidence type="ECO:0000256" key="4">
    <source>
        <dbReference type="PROSITE-ProRule" id="PRU00146"/>
    </source>
</evidence>
<dbReference type="Proteomes" id="UP000623129">
    <property type="component" value="Unassembled WGS sequence"/>
</dbReference>
<dbReference type="InterPro" id="IPR011011">
    <property type="entry name" value="Znf_FYVE_PHD"/>
</dbReference>
<dbReference type="Gene3D" id="3.30.40.10">
    <property type="entry name" value="Zinc/RING finger domain, C3HC4 (zinc finger)"/>
    <property type="match status" value="1"/>
</dbReference>
<name>A0A833QVD3_9POAL</name>
<organism evidence="7 8">
    <name type="scientific">Carex littledalei</name>
    <dbReference type="NCBI Taxonomy" id="544730"/>
    <lineage>
        <taxon>Eukaryota</taxon>
        <taxon>Viridiplantae</taxon>
        <taxon>Streptophyta</taxon>
        <taxon>Embryophyta</taxon>
        <taxon>Tracheophyta</taxon>
        <taxon>Spermatophyta</taxon>
        <taxon>Magnoliopsida</taxon>
        <taxon>Liliopsida</taxon>
        <taxon>Poales</taxon>
        <taxon>Cyperaceae</taxon>
        <taxon>Cyperoideae</taxon>
        <taxon>Cariceae</taxon>
        <taxon>Carex</taxon>
        <taxon>Carex subgen. Euthyceras</taxon>
    </lineage>
</organism>
<dbReference type="InterPro" id="IPR019787">
    <property type="entry name" value="Znf_PHD-finger"/>
</dbReference>